<dbReference type="GO" id="GO:0005737">
    <property type="term" value="C:cytoplasm"/>
    <property type="evidence" value="ECO:0007669"/>
    <property type="project" value="UniProtKB-SubCell"/>
</dbReference>
<reference evidence="10" key="1">
    <citation type="journal article" date="2021" name="New Phytol.">
        <title>Evolutionary innovations through gain and loss of genes in the ectomycorrhizal Boletales.</title>
        <authorList>
            <person name="Wu G."/>
            <person name="Miyauchi S."/>
            <person name="Morin E."/>
            <person name="Kuo A."/>
            <person name="Drula E."/>
            <person name="Varga T."/>
            <person name="Kohler A."/>
            <person name="Feng B."/>
            <person name="Cao Y."/>
            <person name="Lipzen A."/>
            <person name="Daum C."/>
            <person name="Hundley H."/>
            <person name="Pangilinan J."/>
            <person name="Johnson J."/>
            <person name="Barry K."/>
            <person name="LaButti K."/>
            <person name="Ng V."/>
            <person name="Ahrendt S."/>
            <person name="Min B."/>
            <person name="Choi I.G."/>
            <person name="Park H."/>
            <person name="Plett J.M."/>
            <person name="Magnuson J."/>
            <person name="Spatafora J.W."/>
            <person name="Nagy L.G."/>
            <person name="Henrissat B."/>
            <person name="Grigoriev I.V."/>
            <person name="Yang Z.L."/>
            <person name="Xu J."/>
            <person name="Martin F.M."/>
        </authorList>
    </citation>
    <scope>NUCLEOTIDE SEQUENCE</scope>
    <source>
        <strain evidence="10">KKN 215</strain>
    </source>
</reference>
<dbReference type="PANTHER" id="PTHR18829:SF0">
    <property type="entry name" value="PROTEIN YAE1 HOMOLOG"/>
    <property type="match status" value="1"/>
</dbReference>
<dbReference type="GO" id="GO:0005634">
    <property type="term" value="C:nucleus"/>
    <property type="evidence" value="ECO:0007669"/>
    <property type="project" value="UniProtKB-SubCell"/>
</dbReference>
<feature type="region of interest" description="Disordered" evidence="8">
    <location>
        <begin position="1"/>
        <end position="26"/>
    </location>
</feature>
<dbReference type="AlphaFoldDB" id="A0A8K0UM38"/>
<accession>A0A8K0UM38</accession>
<feature type="domain" description="Essential protein Yae1 N-terminal" evidence="9">
    <location>
        <begin position="37"/>
        <end position="74"/>
    </location>
</feature>
<comment type="similarity">
    <text evidence="3">Belongs to the YAE1 family.</text>
</comment>
<keyword evidence="7" id="KW-0539">Nucleus</keyword>
<dbReference type="InterPro" id="IPR038881">
    <property type="entry name" value="Yae1-like"/>
</dbReference>
<gene>
    <name evidence="10" type="ORF">BXZ70DRAFT_1000979</name>
</gene>
<protein>
    <recommendedName>
        <fullName evidence="5">Protein YAE1</fullName>
    </recommendedName>
    <alternativeName>
        <fullName evidence="4">Protein yae1</fullName>
    </alternativeName>
</protein>
<dbReference type="Proteomes" id="UP000813824">
    <property type="component" value="Unassembled WGS sequence"/>
</dbReference>
<evidence type="ECO:0000259" key="9">
    <source>
        <dbReference type="Pfam" id="PF09811"/>
    </source>
</evidence>
<evidence type="ECO:0000256" key="3">
    <source>
        <dbReference type="ARBA" id="ARBA00007096"/>
    </source>
</evidence>
<evidence type="ECO:0000313" key="11">
    <source>
        <dbReference type="Proteomes" id="UP000813824"/>
    </source>
</evidence>
<evidence type="ECO:0000313" key="10">
    <source>
        <dbReference type="EMBL" id="KAH8097032.1"/>
    </source>
</evidence>
<keyword evidence="11" id="KW-1185">Reference proteome</keyword>
<evidence type="ECO:0000256" key="7">
    <source>
        <dbReference type="ARBA" id="ARBA00023242"/>
    </source>
</evidence>
<dbReference type="Pfam" id="PF09811">
    <property type="entry name" value="Yae1_N"/>
    <property type="match status" value="1"/>
</dbReference>
<name>A0A8K0UM38_9AGAR</name>
<proteinExistence type="inferred from homology"/>
<evidence type="ECO:0000256" key="8">
    <source>
        <dbReference type="SAM" id="MobiDB-lite"/>
    </source>
</evidence>
<dbReference type="EMBL" id="JAEVFJ010000021">
    <property type="protein sequence ID" value="KAH8097032.1"/>
    <property type="molecule type" value="Genomic_DNA"/>
</dbReference>
<dbReference type="PANTHER" id="PTHR18829">
    <property type="entry name" value="PROTEIN YAE1 HOMOLOG"/>
    <property type="match status" value="1"/>
</dbReference>
<dbReference type="InterPro" id="IPR019191">
    <property type="entry name" value="Essential_protein_Yae1_N"/>
</dbReference>
<sequence>MDTSESPWEDDSPWGDNPKSIQDSEWSKISSDFQNAGYREGITAGKESHLQQGFDEGFAQTGAPLGREIGLLRGAASAILSLLTSKNPLPGLTSDSNRDALVQEARYINSELSEIRFSDVVPPDLEAIAHAREHLEAANEDDRSMDIELGEEVESKRKMESLEDAMAKMGAGSITAEVKKGRPKPDDVVRLRGRLTQLSEKLGVPLGLL</sequence>
<comment type="caution">
    <text evidence="10">The sequence shown here is derived from an EMBL/GenBank/DDBJ whole genome shotgun (WGS) entry which is preliminary data.</text>
</comment>
<evidence type="ECO:0000256" key="1">
    <source>
        <dbReference type="ARBA" id="ARBA00004123"/>
    </source>
</evidence>
<evidence type="ECO:0000256" key="5">
    <source>
        <dbReference type="ARBA" id="ARBA00018400"/>
    </source>
</evidence>
<evidence type="ECO:0000256" key="6">
    <source>
        <dbReference type="ARBA" id="ARBA00022490"/>
    </source>
</evidence>
<organism evidence="10 11">
    <name type="scientific">Cristinia sonorae</name>
    <dbReference type="NCBI Taxonomy" id="1940300"/>
    <lineage>
        <taxon>Eukaryota</taxon>
        <taxon>Fungi</taxon>
        <taxon>Dikarya</taxon>
        <taxon>Basidiomycota</taxon>
        <taxon>Agaricomycotina</taxon>
        <taxon>Agaricomycetes</taxon>
        <taxon>Agaricomycetidae</taxon>
        <taxon>Agaricales</taxon>
        <taxon>Pleurotineae</taxon>
        <taxon>Stephanosporaceae</taxon>
        <taxon>Cristinia</taxon>
    </lineage>
</organism>
<evidence type="ECO:0000256" key="4">
    <source>
        <dbReference type="ARBA" id="ARBA00017286"/>
    </source>
</evidence>
<comment type="subcellular location">
    <subcellularLocation>
        <location evidence="2">Cytoplasm</location>
    </subcellularLocation>
    <subcellularLocation>
        <location evidence="1">Nucleus</location>
    </subcellularLocation>
</comment>
<evidence type="ECO:0000256" key="2">
    <source>
        <dbReference type="ARBA" id="ARBA00004496"/>
    </source>
</evidence>
<dbReference type="OrthoDB" id="20086at2759"/>
<keyword evidence="6" id="KW-0963">Cytoplasm</keyword>